<dbReference type="Proteomes" id="UP000006854">
    <property type="component" value="Chromosome"/>
</dbReference>
<evidence type="ECO:0000313" key="10">
    <source>
        <dbReference type="Proteomes" id="UP000006854"/>
    </source>
</evidence>
<feature type="domain" description="DNA topoisomerase IB N-terminal" evidence="8">
    <location>
        <begin position="22"/>
        <end position="69"/>
    </location>
</feature>
<dbReference type="InterPro" id="IPR014711">
    <property type="entry name" value="TopoI_cat_a-hlx-sub_euk"/>
</dbReference>
<proteinExistence type="inferred from homology"/>
<dbReference type="Pfam" id="PF01028">
    <property type="entry name" value="Topoisom_I"/>
    <property type="match status" value="1"/>
</dbReference>
<keyword evidence="10" id="KW-1185">Reference proteome</keyword>
<dbReference type="EMBL" id="FR845719">
    <property type="protein sequence ID" value="CCA59213.1"/>
    <property type="molecule type" value="Genomic_DNA"/>
</dbReference>
<dbReference type="InterPro" id="IPR001631">
    <property type="entry name" value="TopoI"/>
</dbReference>
<dbReference type="EC" id="5.6.2.1" evidence="3"/>
<evidence type="ECO:0000256" key="2">
    <source>
        <dbReference type="ARBA" id="ARBA00006645"/>
    </source>
</evidence>
<gene>
    <name evidence="9" type="ordered locus">SVEN_5927</name>
</gene>
<keyword evidence="4" id="KW-0799">Topoisomerase</keyword>
<dbReference type="KEGG" id="sve:SVEN_5927"/>
<evidence type="ECO:0000256" key="6">
    <source>
        <dbReference type="ARBA" id="ARBA00023235"/>
    </source>
</evidence>
<dbReference type="Gene3D" id="1.10.132.120">
    <property type="match status" value="1"/>
</dbReference>
<evidence type="ECO:0000256" key="3">
    <source>
        <dbReference type="ARBA" id="ARBA00012891"/>
    </source>
</evidence>
<name>F2RAZ4_STRVP</name>
<dbReference type="STRING" id="953739.SVEN_5927"/>
<dbReference type="InterPro" id="IPR011010">
    <property type="entry name" value="DNA_brk_join_enz"/>
</dbReference>
<dbReference type="InterPro" id="IPR013500">
    <property type="entry name" value="TopoI_cat_euk"/>
</dbReference>
<dbReference type="PROSITE" id="PS52038">
    <property type="entry name" value="TOPO_IB_2"/>
    <property type="match status" value="1"/>
</dbReference>
<dbReference type="GO" id="GO:0003677">
    <property type="term" value="F:DNA binding"/>
    <property type="evidence" value="ECO:0007669"/>
    <property type="project" value="UniProtKB-KW"/>
</dbReference>
<comment type="similarity">
    <text evidence="2">Belongs to the type IB topoisomerase family.</text>
</comment>
<accession>F2RAZ4</accession>
<feature type="domain" description="DNA topoisomerase I catalytic core eukaryotic-type" evidence="7">
    <location>
        <begin position="81"/>
        <end position="301"/>
    </location>
</feature>
<dbReference type="AlphaFoldDB" id="F2RAZ4"/>
<dbReference type="InterPro" id="IPR035447">
    <property type="entry name" value="DNA_topo_I_N_sf"/>
</dbReference>
<dbReference type="InterPro" id="IPR049331">
    <property type="entry name" value="Top1B_N_bact"/>
</dbReference>
<evidence type="ECO:0000313" key="9">
    <source>
        <dbReference type="EMBL" id="CCA59213.1"/>
    </source>
</evidence>
<reference evidence="9 10" key="1">
    <citation type="journal article" date="2011" name="BMC Genomics">
        <title>Genome-wide analysis of the role of GlnR in Streptomyces venezuelae provides new insights into global nitrogen regulation in actinomycetes.</title>
        <authorList>
            <person name="Pullan S.T."/>
            <person name="Bibb M.J."/>
            <person name="Merrick M."/>
        </authorList>
    </citation>
    <scope>NUCLEOTIDE SEQUENCE [LARGE SCALE GENOMIC DNA]</scope>
    <source>
        <strain evidence="9">ATCC 10712</strain>
    </source>
</reference>
<dbReference type="Pfam" id="PF21338">
    <property type="entry name" value="Top1B_N_bact"/>
    <property type="match status" value="1"/>
</dbReference>
<evidence type="ECO:0000256" key="1">
    <source>
        <dbReference type="ARBA" id="ARBA00000213"/>
    </source>
</evidence>
<protein>
    <recommendedName>
        <fullName evidence="3">DNA topoisomerase</fullName>
        <ecNumber evidence="3">5.6.2.1</ecNumber>
    </recommendedName>
</protein>
<dbReference type="GO" id="GO:0006265">
    <property type="term" value="P:DNA topological change"/>
    <property type="evidence" value="ECO:0007669"/>
    <property type="project" value="InterPro"/>
</dbReference>
<dbReference type="PRINTS" id="PR00416">
    <property type="entry name" value="EUTPISMRASEI"/>
</dbReference>
<keyword evidence="5" id="KW-0238">DNA-binding</keyword>
<organism evidence="9 10">
    <name type="scientific">Streptomyces venezuelae (strain ATCC 10712 / CBS 650.69 / DSM 40230 / JCM 4526 / NBRC 13096 / PD 04745)</name>
    <dbReference type="NCBI Taxonomy" id="953739"/>
    <lineage>
        <taxon>Bacteria</taxon>
        <taxon>Bacillati</taxon>
        <taxon>Actinomycetota</taxon>
        <taxon>Actinomycetes</taxon>
        <taxon>Kitasatosporales</taxon>
        <taxon>Streptomycetaceae</taxon>
        <taxon>Streptomyces</taxon>
    </lineage>
</organism>
<sequence>MVRLRTSDPHAPGWRRVRHGRGFRYLDADGRPLPAADRERVRALVIPPAWRGVWVCPWPNGHIQAVGTDDAGRRQYLYHPDFRARREAAKHAHVQEVARSLPRLRRRVARDLAGRGLTRTRVLACLTRLLDLGFLRIGGERYVHENGSYGLTTLLREHASCRNGEIRLDFPAKSGRTVTRTLVDEQAHAVVRALLRRKDPGPRLFAYWEHAAWHEVHAEDLNAYLRERAGEDVTAKDFRTWYATVLAAVALAVSESTSDASTARRKKVVARAVREVSGYLGNTPAVCRASYIDPRVVERYEDGRTVAAALGKLGEDGLFGRPATHGAVERAVLELLRDDDL</sequence>
<dbReference type="SUPFAM" id="SSF56349">
    <property type="entry name" value="DNA breaking-rejoining enzymes"/>
    <property type="match status" value="1"/>
</dbReference>
<dbReference type="PATRIC" id="fig|953739.5.peg.1140"/>
<comment type="catalytic activity">
    <reaction evidence="1">
        <text>ATP-independent breakage of single-stranded DNA, followed by passage and rejoining.</text>
        <dbReference type="EC" id="5.6.2.1"/>
    </reaction>
</comment>
<dbReference type="HOGENOM" id="CLU_046978_1_1_11"/>
<dbReference type="GO" id="GO:0003917">
    <property type="term" value="F:DNA topoisomerase type I (single strand cut, ATP-independent) activity"/>
    <property type="evidence" value="ECO:0007669"/>
    <property type="project" value="UniProtKB-EC"/>
</dbReference>
<keyword evidence="6 9" id="KW-0413">Isomerase</keyword>
<dbReference type="Gene3D" id="3.90.15.10">
    <property type="entry name" value="Topoisomerase I, Chain A, domain 3"/>
    <property type="match status" value="1"/>
</dbReference>
<evidence type="ECO:0000256" key="4">
    <source>
        <dbReference type="ARBA" id="ARBA00023029"/>
    </source>
</evidence>
<dbReference type="Gene3D" id="3.30.66.10">
    <property type="entry name" value="DNA topoisomerase I domain"/>
    <property type="match status" value="1"/>
</dbReference>
<evidence type="ECO:0000259" key="8">
    <source>
        <dbReference type="Pfam" id="PF21338"/>
    </source>
</evidence>
<dbReference type="SUPFAM" id="SSF55869">
    <property type="entry name" value="DNA topoisomerase I domain"/>
    <property type="match status" value="1"/>
</dbReference>
<evidence type="ECO:0000256" key="5">
    <source>
        <dbReference type="ARBA" id="ARBA00023125"/>
    </source>
</evidence>
<evidence type="ECO:0000259" key="7">
    <source>
        <dbReference type="Pfam" id="PF01028"/>
    </source>
</evidence>
<dbReference type="eggNOG" id="COG3569">
    <property type="taxonomic scope" value="Bacteria"/>
</dbReference>